<proteinExistence type="predicted"/>
<protein>
    <submittedName>
        <fullName evidence="2">Uncharacterized protein</fullName>
    </submittedName>
</protein>
<organism evidence="2 4">
    <name type="scientific">Legionella moravica</name>
    <dbReference type="NCBI Taxonomy" id="39962"/>
    <lineage>
        <taxon>Bacteria</taxon>
        <taxon>Pseudomonadati</taxon>
        <taxon>Pseudomonadota</taxon>
        <taxon>Gammaproteobacteria</taxon>
        <taxon>Legionellales</taxon>
        <taxon>Legionellaceae</taxon>
        <taxon>Legionella</taxon>
    </lineage>
</organism>
<accession>A0A378JYI1</accession>
<keyword evidence="3" id="KW-1185">Reference proteome</keyword>
<evidence type="ECO:0000313" key="2">
    <source>
        <dbReference type="EMBL" id="STX63765.1"/>
    </source>
</evidence>
<dbReference type="EMBL" id="LNYN01000006">
    <property type="protein sequence ID" value="KTD38815.1"/>
    <property type="molecule type" value="Genomic_DNA"/>
</dbReference>
<evidence type="ECO:0000313" key="3">
    <source>
        <dbReference type="Proteomes" id="UP000054985"/>
    </source>
</evidence>
<evidence type="ECO:0000313" key="1">
    <source>
        <dbReference type="EMBL" id="KTD38815.1"/>
    </source>
</evidence>
<dbReference type="RefSeq" id="WP_051190599.1">
    <property type="nucleotide sequence ID" value="NZ_CAAAJG010000006.1"/>
</dbReference>
<reference evidence="2 4" key="2">
    <citation type="submission" date="2018-06" db="EMBL/GenBank/DDBJ databases">
        <authorList>
            <consortium name="Pathogen Informatics"/>
            <person name="Doyle S."/>
        </authorList>
    </citation>
    <scope>NUCLEOTIDE SEQUENCE [LARGE SCALE GENOMIC DNA]</scope>
    <source>
        <strain evidence="2 4">NCTC12239</strain>
    </source>
</reference>
<dbReference type="Proteomes" id="UP000054985">
    <property type="component" value="Unassembled WGS sequence"/>
</dbReference>
<dbReference type="Proteomes" id="UP000254040">
    <property type="component" value="Unassembled WGS sequence"/>
</dbReference>
<gene>
    <name evidence="1" type="ORF">Lmor_0218</name>
    <name evidence="2" type="ORF">NCTC12239_02713</name>
</gene>
<name>A0A378JYI1_9GAMM</name>
<dbReference type="AlphaFoldDB" id="A0A378JYI1"/>
<evidence type="ECO:0000313" key="4">
    <source>
        <dbReference type="Proteomes" id="UP000254040"/>
    </source>
</evidence>
<sequence>MMIKTIIAGIFLLIATNLTWAGDRWTTNITPQAVSVAYPGSPIRNNLNTKGAIIDLQYLERLGITFGETHLNLNYQYDIPALRQDVGYFSVRAPLTPDYVPGTLTLRLDSYKIWGNDPTHETDNTNILAPTVSFLNYNKTYYLDVGYAYSKYGTSIIRNDNLAINQITPTFGFSFFEQMNWLYFRLYSIHSSNPTRSQNLNNTLGTEITLTHYIMPSHFFVPQELQLSVFLGKRIYAVDNVALIPYNLGDVQKNSAYIQAKWKLSPHLFLIVNGGSQNFNTIYFNTNYKYKLNYIYGGLNFKF</sequence>
<dbReference type="EMBL" id="UGOG01000001">
    <property type="protein sequence ID" value="STX63765.1"/>
    <property type="molecule type" value="Genomic_DNA"/>
</dbReference>
<reference evidence="1 3" key="1">
    <citation type="submission" date="2015-11" db="EMBL/GenBank/DDBJ databases">
        <title>Genomic analysis of 38 Legionella species identifies large and diverse effector repertoires.</title>
        <authorList>
            <person name="Burstein D."/>
            <person name="Amaro F."/>
            <person name="Zusman T."/>
            <person name="Lifshitz Z."/>
            <person name="Cohen O."/>
            <person name="Gilbert J.A."/>
            <person name="Pupko T."/>
            <person name="Shuman H.A."/>
            <person name="Segal G."/>
        </authorList>
    </citation>
    <scope>NUCLEOTIDE SEQUENCE [LARGE SCALE GENOMIC DNA]</scope>
    <source>
        <strain evidence="1 3">ATCC 43877</strain>
    </source>
</reference>
<dbReference type="OrthoDB" id="9881265at2"/>